<keyword evidence="1" id="KW-0328">Glycosyltransferase</keyword>
<dbReference type="InterPro" id="IPR004629">
    <property type="entry name" value="WecG_TagA_CpsF"/>
</dbReference>
<comment type="caution">
    <text evidence="3">The sequence shown here is derived from an EMBL/GenBank/DDBJ whole genome shotgun (WGS) entry which is preliminary data.</text>
</comment>
<keyword evidence="2" id="KW-0808">Transferase</keyword>
<dbReference type="AlphaFoldDB" id="A0A1G2FA27"/>
<dbReference type="NCBIfam" id="TIGR00696">
    <property type="entry name" value="wecG_tagA_cpsF"/>
    <property type="match status" value="1"/>
</dbReference>
<dbReference type="Pfam" id="PF03808">
    <property type="entry name" value="Glyco_tran_WecG"/>
    <property type="match status" value="1"/>
</dbReference>
<dbReference type="Proteomes" id="UP000176974">
    <property type="component" value="Unassembled WGS sequence"/>
</dbReference>
<sequence>MLKIKILDVKIDNLTASKALKKVERFMTDGKQHYIVTANPEFLVKAQNDDEFKKILNQADLAVADGVGLVFASWFLGQPLKQRITGVDLIESICNLASRKNWPVFLLGGREGVAESVVNNLKKKYYLLNIKAFEAREVLFSQGILFVAFGAPKQEKWIVENLGKMPLIKLAMGVGGAFDFIAGQIPRAPKILRIIGLEWLWRLIQEPRRVKRIFKAVVVFPWLVIKSRIY</sequence>
<dbReference type="EMBL" id="MHMY01000023">
    <property type="protein sequence ID" value="OGZ34934.1"/>
    <property type="molecule type" value="Genomic_DNA"/>
</dbReference>
<evidence type="ECO:0000256" key="2">
    <source>
        <dbReference type="ARBA" id="ARBA00022679"/>
    </source>
</evidence>
<name>A0A1G2FA27_9BACT</name>
<protein>
    <submittedName>
        <fullName evidence="3">Uncharacterized protein</fullName>
    </submittedName>
</protein>
<dbReference type="PANTHER" id="PTHR34136">
    <property type="match status" value="1"/>
</dbReference>
<organism evidence="3 4">
    <name type="scientific">Candidatus Portnoybacteria bacterium RIFCSPHIGHO2_01_FULL_40_12b</name>
    <dbReference type="NCBI Taxonomy" id="1801994"/>
    <lineage>
        <taxon>Bacteria</taxon>
        <taxon>Candidatus Portnoyibacteriota</taxon>
    </lineage>
</organism>
<dbReference type="CDD" id="cd06533">
    <property type="entry name" value="Glyco_transf_WecG_TagA"/>
    <property type="match status" value="1"/>
</dbReference>
<evidence type="ECO:0000313" key="3">
    <source>
        <dbReference type="EMBL" id="OGZ34934.1"/>
    </source>
</evidence>
<proteinExistence type="predicted"/>
<reference evidence="3 4" key="1">
    <citation type="journal article" date="2016" name="Nat. Commun.">
        <title>Thousands of microbial genomes shed light on interconnected biogeochemical processes in an aquifer system.</title>
        <authorList>
            <person name="Anantharaman K."/>
            <person name="Brown C.T."/>
            <person name="Hug L.A."/>
            <person name="Sharon I."/>
            <person name="Castelle C.J."/>
            <person name="Probst A.J."/>
            <person name="Thomas B.C."/>
            <person name="Singh A."/>
            <person name="Wilkins M.J."/>
            <person name="Karaoz U."/>
            <person name="Brodie E.L."/>
            <person name="Williams K.H."/>
            <person name="Hubbard S.S."/>
            <person name="Banfield J.F."/>
        </authorList>
    </citation>
    <scope>NUCLEOTIDE SEQUENCE [LARGE SCALE GENOMIC DNA]</scope>
</reference>
<evidence type="ECO:0000313" key="4">
    <source>
        <dbReference type="Proteomes" id="UP000176974"/>
    </source>
</evidence>
<evidence type="ECO:0000256" key="1">
    <source>
        <dbReference type="ARBA" id="ARBA00022676"/>
    </source>
</evidence>
<accession>A0A1G2FA27</accession>
<dbReference type="PANTHER" id="PTHR34136:SF1">
    <property type="entry name" value="UDP-N-ACETYL-D-MANNOSAMINURONIC ACID TRANSFERASE"/>
    <property type="match status" value="1"/>
</dbReference>
<gene>
    <name evidence="3" type="ORF">A2815_00965</name>
</gene>
<dbReference type="GO" id="GO:0016758">
    <property type="term" value="F:hexosyltransferase activity"/>
    <property type="evidence" value="ECO:0007669"/>
    <property type="project" value="TreeGrafter"/>
</dbReference>